<dbReference type="Proteomes" id="UP000253940">
    <property type="component" value="Chromosome"/>
</dbReference>
<feature type="active site" evidence="7">
    <location>
        <position position="133"/>
    </location>
</feature>
<dbReference type="UniPathway" id="UPA00056">
    <property type="reaction ID" value="UER00094"/>
</dbReference>
<keyword evidence="10" id="KW-1185">Reference proteome</keyword>
<dbReference type="Pfam" id="PF00288">
    <property type="entry name" value="GHMP_kinases_N"/>
    <property type="match status" value="1"/>
</dbReference>
<dbReference type="HAMAP" id="MF_00061">
    <property type="entry name" value="IspE"/>
    <property type="match status" value="1"/>
</dbReference>
<organism evidence="9 10">
    <name type="scientific">Aquirhabdus parva</name>
    <dbReference type="NCBI Taxonomy" id="2283318"/>
    <lineage>
        <taxon>Bacteria</taxon>
        <taxon>Pseudomonadati</taxon>
        <taxon>Pseudomonadota</taxon>
        <taxon>Gammaproteobacteria</taxon>
        <taxon>Moraxellales</taxon>
        <taxon>Moraxellaceae</taxon>
        <taxon>Aquirhabdus</taxon>
    </lineage>
</organism>
<evidence type="ECO:0000313" key="9">
    <source>
        <dbReference type="EMBL" id="AXI02304.1"/>
    </source>
</evidence>
<dbReference type="InterPro" id="IPR006204">
    <property type="entry name" value="GHMP_kinase_N_dom"/>
</dbReference>
<evidence type="ECO:0000259" key="8">
    <source>
        <dbReference type="Pfam" id="PF00288"/>
    </source>
</evidence>
<evidence type="ECO:0000256" key="5">
    <source>
        <dbReference type="ARBA" id="ARBA00022840"/>
    </source>
</evidence>
<sequence length="293" mass="31676">MSPLRLPAPAKLNLFLHITGQRADGYHLLQTVFQLIDHMDWLSFEVDDDLKLISDLPFPTSQNLIIRAAKRLQEVTGCKEGAIITLEKILPMGGGLGGGSSDAATTLLALNHLWQTKLSLDELAAIGLTLGADVPVFIRGQNAWAEGVGEILQAIPLDPSHFVVLIPDCSVSTAEIFTHPNLPRATPKINMRDYLVPHSRHGLTTSGILHNDCAGIVRTLYSEVDQALCFLESIQQKNPDLTSTPQLTGTGACVFMMTPTRSIADKILEQAPFNGFVCSGIGQSPVHSALNLL</sequence>
<evidence type="ECO:0000256" key="3">
    <source>
        <dbReference type="ARBA" id="ARBA00022741"/>
    </source>
</evidence>
<dbReference type="Gene3D" id="3.30.230.10">
    <property type="match status" value="1"/>
</dbReference>
<evidence type="ECO:0000256" key="1">
    <source>
        <dbReference type="ARBA" id="ARBA00017473"/>
    </source>
</evidence>
<evidence type="ECO:0000256" key="4">
    <source>
        <dbReference type="ARBA" id="ARBA00022777"/>
    </source>
</evidence>
<dbReference type="EC" id="2.7.1.148" evidence="7"/>
<comment type="catalytic activity">
    <reaction evidence="7">
        <text>4-CDP-2-C-methyl-D-erythritol + ATP = 4-CDP-2-C-methyl-D-erythritol 2-phosphate + ADP + H(+)</text>
        <dbReference type="Rhea" id="RHEA:18437"/>
        <dbReference type="ChEBI" id="CHEBI:15378"/>
        <dbReference type="ChEBI" id="CHEBI:30616"/>
        <dbReference type="ChEBI" id="CHEBI:57823"/>
        <dbReference type="ChEBI" id="CHEBI:57919"/>
        <dbReference type="ChEBI" id="CHEBI:456216"/>
        <dbReference type="EC" id="2.7.1.148"/>
    </reaction>
</comment>
<dbReference type="GO" id="GO:0005524">
    <property type="term" value="F:ATP binding"/>
    <property type="evidence" value="ECO:0007669"/>
    <property type="project" value="UniProtKB-UniRule"/>
</dbReference>
<keyword evidence="5 7" id="KW-0067">ATP-binding</keyword>
<evidence type="ECO:0000256" key="6">
    <source>
        <dbReference type="ARBA" id="ARBA00023229"/>
    </source>
</evidence>
<dbReference type="InterPro" id="IPR020568">
    <property type="entry name" value="Ribosomal_Su5_D2-typ_SF"/>
</dbReference>
<comment type="pathway">
    <text evidence="7">Isoprenoid biosynthesis; isopentenyl diphosphate biosynthesis via DXP pathway; isopentenyl diphosphate from 1-deoxy-D-xylulose 5-phosphate: step 3/6.</text>
</comment>
<dbReference type="OrthoDB" id="9809438at2"/>
<dbReference type="RefSeq" id="WP_114898414.1">
    <property type="nucleotide sequence ID" value="NZ_CP031222.1"/>
</dbReference>
<comment type="function">
    <text evidence="7">Catalyzes the phosphorylation of the position 2 hydroxy group of 4-diphosphocytidyl-2C-methyl-D-erythritol.</text>
</comment>
<dbReference type="InterPro" id="IPR036554">
    <property type="entry name" value="GHMP_kinase_C_sf"/>
</dbReference>
<feature type="domain" description="GHMP kinase N-terminal" evidence="8">
    <location>
        <begin position="63"/>
        <end position="140"/>
    </location>
</feature>
<gene>
    <name evidence="7" type="primary">ispE</name>
    <name evidence="9" type="ORF">HYN46_05305</name>
</gene>
<dbReference type="InterPro" id="IPR014721">
    <property type="entry name" value="Ribsml_uS5_D2-typ_fold_subgr"/>
</dbReference>
<protein>
    <recommendedName>
        <fullName evidence="1 7">4-diphosphocytidyl-2-C-methyl-D-erythritol kinase</fullName>
        <shortName evidence="7">CMK</shortName>
        <ecNumber evidence="7">2.7.1.148</ecNumber>
    </recommendedName>
    <alternativeName>
        <fullName evidence="7">4-(cytidine-5'-diphospho)-2-C-methyl-D-erythritol kinase</fullName>
    </alternativeName>
</protein>
<feature type="binding site" evidence="7">
    <location>
        <begin position="91"/>
        <end position="101"/>
    </location>
    <ligand>
        <name>ATP</name>
        <dbReference type="ChEBI" id="CHEBI:30616"/>
    </ligand>
</feature>
<comment type="similarity">
    <text evidence="7">Belongs to the GHMP kinase family. IspE subfamily.</text>
</comment>
<dbReference type="SUPFAM" id="SSF55060">
    <property type="entry name" value="GHMP Kinase, C-terminal domain"/>
    <property type="match status" value="1"/>
</dbReference>
<keyword evidence="6 7" id="KW-0414">Isoprene biosynthesis</keyword>
<dbReference type="GO" id="GO:0016114">
    <property type="term" value="P:terpenoid biosynthetic process"/>
    <property type="evidence" value="ECO:0007669"/>
    <property type="project" value="UniProtKB-UniRule"/>
</dbReference>
<dbReference type="GO" id="GO:0019288">
    <property type="term" value="P:isopentenyl diphosphate biosynthetic process, methylerythritol 4-phosphate pathway"/>
    <property type="evidence" value="ECO:0007669"/>
    <property type="project" value="UniProtKB-UniRule"/>
</dbReference>
<dbReference type="AlphaFoldDB" id="A0A345P4U5"/>
<evidence type="ECO:0000313" key="10">
    <source>
        <dbReference type="Proteomes" id="UP000253940"/>
    </source>
</evidence>
<dbReference type="NCBIfam" id="TIGR00154">
    <property type="entry name" value="ispE"/>
    <property type="match status" value="1"/>
</dbReference>
<dbReference type="EMBL" id="CP031222">
    <property type="protein sequence ID" value="AXI02304.1"/>
    <property type="molecule type" value="Genomic_DNA"/>
</dbReference>
<accession>A0A345P4U5</accession>
<reference evidence="9 10" key="1">
    <citation type="submission" date="2018-07" db="EMBL/GenBank/DDBJ databases">
        <title>Genome sequencing of Moraxellaceae gen. HYN0046.</title>
        <authorList>
            <person name="Kim M."/>
            <person name="Yi H."/>
        </authorList>
    </citation>
    <scope>NUCLEOTIDE SEQUENCE [LARGE SCALE GENOMIC DNA]</scope>
    <source>
        <strain evidence="9 10">HYN0046</strain>
    </source>
</reference>
<dbReference type="PANTHER" id="PTHR43527:SF2">
    <property type="entry name" value="4-DIPHOSPHOCYTIDYL-2-C-METHYL-D-ERYTHRITOL KINASE, CHLOROPLASTIC"/>
    <property type="match status" value="1"/>
</dbReference>
<keyword evidence="3 7" id="KW-0547">Nucleotide-binding</keyword>
<evidence type="ECO:0000256" key="7">
    <source>
        <dbReference type="HAMAP-Rule" id="MF_00061"/>
    </source>
</evidence>
<keyword evidence="2 7" id="KW-0808">Transferase</keyword>
<evidence type="ECO:0000256" key="2">
    <source>
        <dbReference type="ARBA" id="ARBA00022679"/>
    </source>
</evidence>
<dbReference type="Gene3D" id="3.30.70.890">
    <property type="entry name" value="GHMP kinase, C-terminal domain"/>
    <property type="match status" value="1"/>
</dbReference>
<keyword evidence="4 7" id="KW-0418">Kinase</keyword>
<dbReference type="SUPFAM" id="SSF54211">
    <property type="entry name" value="Ribosomal protein S5 domain 2-like"/>
    <property type="match status" value="1"/>
</dbReference>
<dbReference type="GO" id="GO:0050515">
    <property type="term" value="F:4-(cytidine 5'-diphospho)-2-C-methyl-D-erythritol kinase activity"/>
    <property type="evidence" value="ECO:0007669"/>
    <property type="project" value="UniProtKB-UniRule"/>
</dbReference>
<dbReference type="InterPro" id="IPR004424">
    <property type="entry name" value="IspE"/>
</dbReference>
<name>A0A345P4U5_9GAMM</name>
<dbReference type="KEGG" id="mbah:HYN46_05305"/>
<dbReference type="PIRSF" id="PIRSF010376">
    <property type="entry name" value="IspE"/>
    <property type="match status" value="1"/>
</dbReference>
<proteinExistence type="inferred from homology"/>
<feature type="active site" evidence="7">
    <location>
        <position position="11"/>
    </location>
</feature>
<dbReference type="PANTHER" id="PTHR43527">
    <property type="entry name" value="4-DIPHOSPHOCYTIDYL-2-C-METHYL-D-ERYTHRITOL KINASE, CHLOROPLASTIC"/>
    <property type="match status" value="1"/>
</dbReference>